<evidence type="ECO:0000313" key="9">
    <source>
        <dbReference type="Proteomes" id="UP001447188"/>
    </source>
</evidence>
<evidence type="ECO:0000256" key="4">
    <source>
        <dbReference type="ARBA" id="ARBA00023163"/>
    </source>
</evidence>
<comment type="caution">
    <text evidence="8">The sequence shown here is derived from an EMBL/GenBank/DDBJ whole genome shotgun (WGS) entry which is preliminary data.</text>
</comment>
<proteinExistence type="predicted"/>
<keyword evidence="2" id="KW-0479">Metal-binding</keyword>
<evidence type="ECO:0000313" key="8">
    <source>
        <dbReference type="EMBL" id="KAL0639097.1"/>
    </source>
</evidence>
<dbReference type="Proteomes" id="UP001447188">
    <property type="component" value="Unassembled WGS sequence"/>
</dbReference>
<keyword evidence="9" id="KW-1185">Reference proteome</keyword>
<evidence type="ECO:0000256" key="3">
    <source>
        <dbReference type="ARBA" id="ARBA00023015"/>
    </source>
</evidence>
<accession>A0ABR3GT52</accession>
<organism evidence="8 9">
    <name type="scientific">Discina gigas</name>
    <dbReference type="NCBI Taxonomy" id="1032678"/>
    <lineage>
        <taxon>Eukaryota</taxon>
        <taxon>Fungi</taxon>
        <taxon>Dikarya</taxon>
        <taxon>Ascomycota</taxon>
        <taxon>Pezizomycotina</taxon>
        <taxon>Pezizomycetes</taxon>
        <taxon>Pezizales</taxon>
        <taxon>Discinaceae</taxon>
        <taxon>Discina</taxon>
    </lineage>
</organism>
<dbReference type="InterPro" id="IPR050815">
    <property type="entry name" value="TF_fung"/>
</dbReference>
<sequence>MMTISHTPQFTAVSQPSQQPPQPLPPPPSSSGLFAGAAGTLPADVAFREQNQIGDLSNTRSFDGDLPTDDLLCTMVDLFFQNIYPTCPILHRQTIVDAFFGRHLSQVEESDVILMHAIVSATLRFCSDRRLDDGWKEHFRSVAKRKVVFYALENPSVQSLKALVILVLDVVGSTNGPSGWGLLALTTRMALHLGLAVEPSREALPQISTMSAGILPDSKDWVEEEGRRRLFWMVYLLDVYTTLGTSLDLTLDESEIDRLLPCRDHLWDRNQHVTTRWFRTPRRTDQSINNVESLSAFSYLIEVLGILGRIHRFLRETVDINVLSDVEAWQLKYRTLDKALTSWKFSLPMSYGNLTRALNLGGTVVDPSWIMLHATYNTSVIRLHSSAAYPTTRSAIFGPSYSAGQRCLSAVENIAALTRLVVSNNMLHLLGSTFAFTVWVAARLLLVHASTTEYSTIPDVRLFLDALREMGKCYQTAERYATIIQRVVEELSQTQIQVAGGVTGDQQDIDTSGTNSRNCVAILSDMRMTAYAVDVMISRQPDSRRSTAQFEGPMTNGESSGNGRAALDYLDVFNWFNFPRVAPGTHHAGTPILDANGHQSMLPGFAPMGTEETDWLF</sequence>
<gene>
    <name evidence="8" type="ORF">Q9L58_001780</name>
</gene>
<evidence type="ECO:0000256" key="5">
    <source>
        <dbReference type="ARBA" id="ARBA00023242"/>
    </source>
</evidence>
<feature type="compositionally biased region" description="Pro residues" evidence="6">
    <location>
        <begin position="18"/>
        <end position="29"/>
    </location>
</feature>
<reference evidence="8 9" key="1">
    <citation type="submission" date="2024-02" db="EMBL/GenBank/DDBJ databases">
        <title>Discinaceae phylogenomics.</title>
        <authorList>
            <person name="Dirks A.C."/>
            <person name="James T.Y."/>
        </authorList>
    </citation>
    <scope>NUCLEOTIDE SEQUENCE [LARGE SCALE GENOMIC DNA]</scope>
    <source>
        <strain evidence="8 9">ACD0624</strain>
    </source>
</reference>
<keyword evidence="4" id="KW-0804">Transcription</keyword>
<feature type="region of interest" description="Disordered" evidence="6">
    <location>
        <begin position="1"/>
        <end position="35"/>
    </location>
</feature>
<comment type="subcellular location">
    <subcellularLocation>
        <location evidence="1">Nucleus</location>
    </subcellularLocation>
</comment>
<evidence type="ECO:0000256" key="2">
    <source>
        <dbReference type="ARBA" id="ARBA00022723"/>
    </source>
</evidence>
<feature type="compositionally biased region" description="Polar residues" evidence="6">
    <location>
        <begin position="1"/>
        <end position="13"/>
    </location>
</feature>
<keyword evidence="3" id="KW-0805">Transcription regulation</keyword>
<feature type="region of interest" description="Disordered" evidence="6">
    <location>
        <begin position="542"/>
        <end position="562"/>
    </location>
</feature>
<dbReference type="CDD" id="cd12148">
    <property type="entry name" value="fungal_TF_MHR"/>
    <property type="match status" value="1"/>
</dbReference>
<evidence type="ECO:0000256" key="6">
    <source>
        <dbReference type="SAM" id="MobiDB-lite"/>
    </source>
</evidence>
<evidence type="ECO:0000259" key="7">
    <source>
        <dbReference type="SMART" id="SM00906"/>
    </source>
</evidence>
<dbReference type="EMBL" id="JBBBZM010000014">
    <property type="protein sequence ID" value="KAL0639097.1"/>
    <property type="molecule type" value="Genomic_DNA"/>
</dbReference>
<protein>
    <recommendedName>
        <fullName evidence="7">Xylanolytic transcriptional activator regulatory domain-containing protein</fullName>
    </recommendedName>
</protein>
<name>A0ABR3GT52_9PEZI</name>
<dbReference type="PANTHER" id="PTHR47338">
    <property type="entry name" value="ZN(II)2CYS6 TRANSCRIPTION FACTOR (EUROFUNG)-RELATED"/>
    <property type="match status" value="1"/>
</dbReference>
<dbReference type="InterPro" id="IPR007219">
    <property type="entry name" value="XnlR_reg_dom"/>
</dbReference>
<dbReference type="PANTHER" id="PTHR47338:SF28">
    <property type="entry name" value="C6 TRANSCRIPTION FACTOR"/>
    <property type="match status" value="1"/>
</dbReference>
<dbReference type="Pfam" id="PF04082">
    <property type="entry name" value="Fungal_trans"/>
    <property type="match status" value="1"/>
</dbReference>
<evidence type="ECO:0000256" key="1">
    <source>
        <dbReference type="ARBA" id="ARBA00004123"/>
    </source>
</evidence>
<keyword evidence="5" id="KW-0539">Nucleus</keyword>
<feature type="domain" description="Xylanolytic transcriptional activator regulatory" evidence="7">
    <location>
        <begin position="179"/>
        <end position="267"/>
    </location>
</feature>
<dbReference type="SMART" id="SM00906">
    <property type="entry name" value="Fungal_trans"/>
    <property type="match status" value="1"/>
</dbReference>